<evidence type="ECO:0000313" key="1">
    <source>
        <dbReference type="EMBL" id="QDU32513.1"/>
    </source>
</evidence>
<dbReference type="EMBL" id="CP036425">
    <property type="protein sequence ID" value="QDU32513.1"/>
    <property type="molecule type" value="Genomic_DNA"/>
</dbReference>
<dbReference type="RefSeq" id="WP_200761489.1">
    <property type="nucleotide sequence ID" value="NZ_CP036425.1"/>
</dbReference>
<dbReference type="Pfam" id="PF10936">
    <property type="entry name" value="DUF2617"/>
    <property type="match status" value="1"/>
</dbReference>
<gene>
    <name evidence="1" type="ORF">KS4_05450</name>
</gene>
<dbReference type="InterPro" id="IPR024486">
    <property type="entry name" value="DUF2617"/>
</dbReference>
<name>A0A517YQK9_9BACT</name>
<sequence length="184" mass="21328">MSASQKTTSAQVYRLMLYNRPMHPELFDLSARRIERHGDYEVEAWITSIGHTVRFQYDDQVMTEAVIDRGDHLPEKGLVHAVPCIGEKDYERDSEENGIGFMTTIQTESLTENLFMATLREMQDFAHETGALCREWTAHNGIPCLTVLDTQKYRKEFHFQSYHLLGGCCNILRTQSIFEINEDF</sequence>
<dbReference type="KEGG" id="pcor:KS4_05450"/>
<evidence type="ECO:0000313" key="2">
    <source>
        <dbReference type="Proteomes" id="UP000317369"/>
    </source>
</evidence>
<accession>A0A517YQK9</accession>
<protein>
    <recommendedName>
        <fullName evidence="3">DUF2617 family protein</fullName>
    </recommendedName>
</protein>
<proteinExistence type="predicted"/>
<dbReference type="AlphaFoldDB" id="A0A517YQK9"/>
<evidence type="ECO:0008006" key="3">
    <source>
        <dbReference type="Google" id="ProtNLM"/>
    </source>
</evidence>
<reference evidence="1 2" key="1">
    <citation type="submission" date="2019-02" db="EMBL/GenBank/DDBJ databases">
        <title>Deep-cultivation of Planctomycetes and their phenomic and genomic characterization uncovers novel biology.</title>
        <authorList>
            <person name="Wiegand S."/>
            <person name="Jogler M."/>
            <person name="Boedeker C."/>
            <person name="Pinto D."/>
            <person name="Vollmers J."/>
            <person name="Rivas-Marin E."/>
            <person name="Kohn T."/>
            <person name="Peeters S.H."/>
            <person name="Heuer A."/>
            <person name="Rast P."/>
            <person name="Oberbeckmann S."/>
            <person name="Bunk B."/>
            <person name="Jeske O."/>
            <person name="Meyerdierks A."/>
            <person name="Storesund J.E."/>
            <person name="Kallscheuer N."/>
            <person name="Luecker S."/>
            <person name="Lage O.M."/>
            <person name="Pohl T."/>
            <person name="Merkel B.J."/>
            <person name="Hornburger P."/>
            <person name="Mueller R.-W."/>
            <person name="Bruemmer F."/>
            <person name="Labrenz M."/>
            <person name="Spormann A.M."/>
            <person name="Op den Camp H."/>
            <person name="Overmann J."/>
            <person name="Amann R."/>
            <person name="Jetten M.S.M."/>
            <person name="Mascher T."/>
            <person name="Medema M.H."/>
            <person name="Devos D.P."/>
            <person name="Kaster A.-K."/>
            <person name="Ovreas L."/>
            <person name="Rohde M."/>
            <person name="Galperin M.Y."/>
            <person name="Jogler C."/>
        </authorList>
    </citation>
    <scope>NUCLEOTIDE SEQUENCE [LARGE SCALE GENOMIC DNA]</scope>
    <source>
        <strain evidence="1 2">KS4</strain>
    </source>
</reference>
<dbReference type="Proteomes" id="UP000317369">
    <property type="component" value="Chromosome"/>
</dbReference>
<keyword evidence="2" id="KW-1185">Reference proteome</keyword>
<organism evidence="1 2">
    <name type="scientific">Poriferisphaera corsica</name>
    <dbReference type="NCBI Taxonomy" id="2528020"/>
    <lineage>
        <taxon>Bacteria</taxon>
        <taxon>Pseudomonadati</taxon>
        <taxon>Planctomycetota</taxon>
        <taxon>Phycisphaerae</taxon>
        <taxon>Phycisphaerales</taxon>
        <taxon>Phycisphaeraceae</taxon>
        <taxon>Poriferisphaera</taxon>
    </lineage>
</organism>